<dbReference type="InterPro" id="IPR051448">
    <property type="entry name" value="CdaR-like_regulators"/>
</dbReference>
<dbReference type="RefSeq" id="WP_173125840.1">
    <property type="nucleotide sequence ID" value="NZ_CBCSGW010000007.1"/>
</dbReference>
<organism evidence="3 4">
    <name type="scientific">Kibdelosporangium persicum</name>
    <dbReference type="NCBI Taxonomy" id="2698649"/>
    <lineage>
        <taxon>Bacteria</taxon>
        <taxon>Bacillati</taxon>
        <taxon>Actinomycetota</taxon>
        <taxon>Actinomycetes</taxon>
        <taxon>Pseudonocardiales</taxon>
        <taxon>Pseudonocardiaceae</taxon>
        <taxon>Kibdelosporangium</taxon>
    </lineage>
</organism>
<dbReference type="PANTHER" id="PTHR33744">
    <property type="entry name" value="CARBOHYDRATE DIACID REGULATOR"/>
    <property type="match status" value="1"/>
</dbReference>
<feature type="domain" description="PucR C-terminal helix-turn-helix" evidence="2">
    <location>
        <begin position="454"/>
        <end position="511"/>
    </location>
</feature>
<dbReference type="EMBL" id="JAAATY010000003">
    <property type="protein sequence ID" value="NRN64222.1"/>
    <property type="molecule type" value="Genomic_DNA"/>
</dbReference>
<sequence>MLSRSDKSLRQLLQALGDPMVEVVAAPRGLDGLVRDVVILDPEDDPDVRPGDVVLLIGVRGRAAIPTVRAAARRGALAVAVKGQDEALERAANDAGVALLSVRSDARWEQVESIARANLGAETDSETAGDLFSLAQTIAALTGGLVSIEDTASRVLAYSRSSDEVDELRRLSILGRQGPEQYLAKLREWGVYRRLRESEAVERIDERPELGIRRRLAVGVHAGEQSLGTIWVQEGATPLTDQAERALLGAARVTALHLVRSRNNPAAPLRLRESLLEGLLDGHTTAAAVAANIGADAKRAAGVVAFELTDDADRSTLELRRAELTNVISVHAAAYRRAALVTTLRARIYALLPDLHASDGMITLAKEVVAAAREHAGIAVRAAVAMAPDLSRTAGARREADRVLDAGLDLPVAAIDDVRAEVMLAELLGLLAEHEEIRDPRLTALAAQDTKDILVPSVLAYLEALGDVRAAANLLHIHPNTLRYRVRRAAQLAGIDLDDPKQRLVTQLQLALERPARSRSWPARPIPPAPARPGSRSRAPG</sequence>
<comment type="caution">
    <text evidence="3">The sequence shown here is derived from an EMBL/GenBank/DDBJ whole genome shotgun (WGS) entry which is preliminary data.</text>
</comment>
<feature type="compositionally biased region" description="Low complexity" evidence="1">
    <location>
        <begin position="532"/>
        <end position="541"/>
    </location>
</feature>
<reference evidence="3 4" key="1">
    <citation type="submission" date="2020-01" db="EMBL/GenBank/DDBJ databases">
        <title>Kibdelosporangium persica a novel Actinomycetes from a hot desert in Iran.</title>
        <authorList>
            <person name="Safaei N."/>
            <person name="Zaburannyi N."/>
            <person name="Mueller R."/>
            <person name="Wink J."/>
        </authorList>
    </citation>
    <scope>NUCLEOTIDE SEQUENCE [LARGE SCALE GENOMIC DNA]</scope>
    <source>
        <strain evidence="3 4">4NS15</strain>
    </source>
</reference>
<keyword evidence="4" id="KW-1185">Reference proteome</keyword>
<gene>
    <name evidence="3" type="ORF">GC106_14280</name>
</gene>
<dbReference type="Gene3D" id="1.10.10.2840">
    <property type="entry name" value="PucR C-terminal helix-turn-helix domain"/>
    <property type="match status" value="1"/>
</dbReference>
<name>A0ABX2EZ10_9PSEU</name>
<dbReference type="SUPFAM" id="SSF51735">
    <property type="entry name" value="NAD(P)-binding Rossmann-fold domains"/>
    <property type="match status" value="1"/>
</dbReference>
<dbReference type="InterPro" id="IPR042070">
    <property type="entry name" value="PucR_C-HTH_sf"/>
</dbReference>
<evidence type="ECO:0000313" key="3">
    <source>
        <dbReference type="EMBL" id="NRN64222.1"/>
    </source>
</evidence>
<dbReference type="Pfam" id="PF13556">
    <property type="entry name" value="HTH_30"/>
    <property type="match status" value="1"/>
</dbReference>
<accession>A0ABX2EZ10</accession>
<protein>
    <submittedName>
        <fullName evidence="3">Regulator of polyketide synthase expression</fullName>
    </submittedName>
</protein>
<feature type="region of interest" description="Disordered" evidence="1">
    <location>
        <begin position="515"/>
        <end position="541"/>
    </location>
</feature>
<proteinExistence type="predicted"/>
<dbReference type="InterPro" id="IPR036291">
    <property type="entry name" value="NAD(P)-bd_dom_sf"/>
</dbReference>
<dbReference type="PANTHER" id="PTHR33744:SF17">
    <property type="entry name" value="CONSERVED PROTEIN"/>
    <property type="match status" value="1"/>
</dbReference>
<dbReference type="Proteomes" id="UP000763557">
    <property type="component" value="Unassembled WGS sequence"/>
</dbReference>
<evidence type="ECO:0000256" key="1">
    <source>
        <dbReference type="SAM" id="MobiDB-lite"/>
    </source>
</evidence>
<dbReference type="InterPro" id="IPR025736">
    <property type="entry name" value="PucR_C-HTH_dom"/>
</dbReference>
<evidence type="ECO:0000313" key="4">
    <source>
        <dbReference type="Proteomes" id="UP000763557"/>
    </source>
</evidence>
<evidence type="ECO:0000259" key="2">
    <source>
        <dbReference type="Pfam" id="PF13556"/>
    </source>
</evidence>